<keyword evidence="1" id="KW-0597">Phosphoprotein</keyword>
<feature type="domain" description="GGDEF" evidence="6">
    <location>
        <begin position="322"/>
        <end position="455"/>
    </location>
</feature>
<dbReference type="InterPro" id="IPR035919">
    <property type="entry name" value="EAL_sf"/>
</dbReference>
<dbReference type="PROSITE" id="PS50887">
    <property type="entry name" value="GGDEF"/>
    <property type="match status" value="1"/>
</dbReference>
<dbReference type="PROSITE" id="PS50112">
    <property type="entry name" value="PAS"/>
    <property type="match status" value="1"/>
</dbReference>
<dbReference type="PANTHER" id="PTHR44757:SF2">
    <property type="entry name" value="BIOFILM ARCHITECTURE MAINTENANCE PROTEIN MBAA"/>
    <property type="match status" value="1"/>
</dbReference>
<feature type="modified residue" description="4-aspartylphosphate" evidence="1">
    <location>
        <position position="61"/>
    </location>
</feature>
<dbReference type="Pfam" id="PF00990">
    <property type="entry name" value="GGDEF"/>
    <property type="match status" value="1"/>
</dbReference>
<dbReference type="CDD" id="cd01948">
    <property type="entry name" value="EAL"/>
    <property type="match status" value="1"/>
</dbReference>
<organism evidence="7 8">
    <name type="scientific">Massilia phyllostachyos</name>
    <dbReference type="NCBI Taxonomy" id="2898585"/>
    <lineage>
        <taxon>Bacteria</taxon>
        <taxon>Pseudomonadati</taxon>
        <taxon>Pseudomonadota</taxon>
        <taxon>Betaproteobacteria</taxon>
        <taxon>Burkholderiales</taxon>
        <taxon>Oxalobacteraceae</taxon>
        <taxon>Telluria group</taxon>
        <taxon>Massilia</taxon>
    </lineage>
</organism>
<dbReference type="PANTHER" id="PTHR44757">
    <property type="entry name" value="DIGUANYLATE CYCLASE DGCP"/>
    <property type="match status" value="1"/>
</dbReference>
<evidence type="ECO:0000259" key="6">
    <source>
        <dbReference type="PROSITE" id="PS50887"/>
    </source>
</evidence>
<dbReference type="InterPro" id="IPR052155">
    <property type="entry name" value="Biofilm_reg_signaling"/>
</dbReference>
<feature type="modified residue" description="4-aspartylphosphate" evidence="1">
    <location>
        <position position="782"/>
    </location>
</feature>
<dbReference type="CDD" id="cd17569">
    <property type="entry name" value="REC_HupR-like"/>
    <property type="match status" value="1"/>
</dbReference>
<accession>A0ABS8PZS9</accession>
<feature type="domain" description="Response regulatory" evidence="3">
    <location>
        <begin position="733"/>
        <end position="848"/>
    </location>
</feature>
<dbReference type="Pfam" id="PF00072">
    <property type="entry name" value="Response_reg"/>
    <property type="match status" value="2"/>
</dbReference>
<dbReference type="SUPFAM" id="SSF141868">
    <property type="entry name" value="EAL domain-like"/>
    <property type="match status" value="1"/>
</dbReference>
<dbReference type="PROSITE" id="PS50883">
    <property type="entry name" value="EAL"/>
    <property type="match status" value="1"/>
</dbReference>
<evidence type="ECO:0000256" key="1">
    <source>
        <dbReference type="PROSITE-ProRule" id="PRU00169"/>
    </source>
</evidence>
<dbReference type="NCBIfam" id="TIGR00229">
    <property type="entry name" value="sensory_box"/>
    <property type="match status" value="1"/>
</dbReference>
<evidence type="ECO:0000313" key="7">
    <source>
        <dbReference type="EMBL" id="MCD2515001.1"/>
    </source>
</evidence>
<dbReference type="Pfam" id="PF13188">
    <property type="entry name" value="PAS_8"/>
    <property type="match status" value="1"/>
</dbReference>
<dbReference type="SMART" id="SM00448">
    <property type="entry name" value="REC"/>
    <property type="match status" value="2"/>
</dbReference>
<evidence type="ECO:0000259" key="3">
    <source>
        <dbReference type="PROSITE" id="PS50110"/>
    </source>
</evidence>
<dbReference type="SMART" id="SM00091">
    <property type="entry name" value="PAS"/>
    <property type="match status" value="1"/>
</dbReference>
<dbReference type="Proteomes" id="UP001179361">
    <property type="component" value="Unassembled WGS sequence"/>
</dbReference>
<feature type="domain" description="PAS" evidence="4">
    <location>
        <begin position="152"/>
        <end position="196"/>
    </location>
</feature>
<keyword evidence="8" id="KW-1185">Reference proteome</keyword>
<reference evidence="7" key="1">
    <citation type="submission" date="2021-11" db="EMBL/GenBank/DDBJ databases">
        <title>The complete genome of Massilia sp sp. G4R7.</title>
        <authorList>
            <person name="Liu L."/>
            <person name="Yue J."/>
            <person name="Yuan J."/>
            <person name="Yang F."/>
            <person name="Li L."/>
        </authorList>
    </citation>
    <scope>NUCLEOTIDE SEQUENCE</scope>
    <source>
        <strain evidence="7">G4R7</strain>
    </source>
</reference>
<dbReference type="EMBL" id="JAJNOC010000001">
    <property type="protein sequence ID" value="MCD2515001.1"/>
    <property type="molecule type" value="Genomic_DNA"/>
</dbReference>
<proteinExistence type="predicted"/>
<dbReference type="SUPFAM" id="SSF55073">
    <property type="entry name" value="Nucleotide cyclase"/>
    <property type="match status" value="1"/>
</dbReference>
<dbReference type="SUPFAM" id="SSF55785">
    <property type="entry name" value="PYP-like sensor domain (PAS domain)"/>
    <property type="match status" value="1"/>
</dbReference>
<dbReference type="InterPro" id="IPR001789">
    <property type="entry name" value="Sig_transdc_resp-reg_receiver"/>
</dbReference>
<dbReference type="SUPFAM" id="SSF52172">
    <property type="entry name" value="CheY-like"/>
    <property type="match status" value="2"/>
</dbReference>
<dbReference type="NCBIfam" id="TIGR00254">
    <property type="entry name" value="GGDEF"/>
    <property type="match status" value="1"/>
</dbReference>
<dbReference type="Gene3D" id="3.40.50.2300">
    <property type="match status" value="2"/>
</dbReference>
<feature type="domain" description="EAL" evidence="5">
    <location>
        <begin position="464"/>
        <end position="718"/>
    </location>
</feature>
<evidence type="ECO:0000259" key="5">
    <source>
        <dbReference type="PROSITE" id="PS50883"/>
    </source>
</evidence>
<dbReference type="InterPro" id="IPR000160">
    <property type="entry name" value="GGDEF_dom"/>
</dbReference>
<evidence type="ECO:0000256" key="2">
    <source>
        <dbReference type="SAM" id="MobiDB-lite"/>
    </source>
</evidence>
<gene>
    <name evidence="7" type="ORF">LQ564_01580</name>
</gene>
<feature type="domain" description="Response regulatory" evidence="3">
    <location>
        <begin position="11"/>
        <end position="126"/>
    </location>
</feature>
<dbReference type="InterPro" id="IPR011006">
    <property type="entry name" value="CheY-like_superfamily"/>
</dbReference>
<dbReference type="SMART" id="SM00052">
    <property type="entry name" value="EAL"/>
    <property type="match status" value="1"/>
</dbReference>
<protein>
    <submittedName>
        <fullName evidence="7">EAL domain-containing protein</fullName>
    </submittedName>
</protein>
<dbReference type="InterPro" id="IPR035965">
    <property type="entry name" value="PAS-like_dom_sf"/>
</dbReference>
<dbReference type="InterPro" id="IPR029787">
    <property type="entry name" value="Nucleotide_cyclase"/>
</dbReference>
<dbReference type="Gene3D" id="3.30.70.270">
    <property type="match status" value="1"/>
</dbReference>
<dbReference type="InterPro" id="IPR000014">
    <property type="entry name" value="PAS"/>
</dbReference>
<dbReference type="Pfam" id="PF00563">
    <property type="entry name" value="EAL"/>
    <property type="match status" value="1"/>
</dbReference>
<dbReference type="InterPro" id="IPR001633">
    <property type="entry name" value="EAL_dom"/>
</dbReference>
<dbReference type="CDD" id="cd01949">
    <property type="entry name" value="GGDEF"/>
    <property type="match status" value="1"/>
</dbReference>
<dbReference type="InterPro" id="IPR043128">
    <property type="entry name" value="Rev_trsase/Diguanyl_cyclase"/>
</dbReference>
<dbReference type="RefSeq" id="WP_231056336.1">
    <property type="nucleotide sequence ID" value="NZ_JAJNOC010000001.1"/>
</dbReference>
<dbReference type="PROSITE" id="PS50110">
    <property type="entry name" value="RESPONSE_REGULATORY"/>
    <property type="match status" value="2"/>
</dbReference>
<evidence type="ECO:0000259" key="4">
    <source>
        <dbReference type="PROSITE" id="PS50112"/>
    </source>
</evidence>
<name>A0ABS8PZS9_9BURK</name>
<dbReference type="Gene3D" id="3.20.20.450">
    <property type="entry name" value="EAL domain"/>
    <property type="match status" value="1"/>
</dbReference>
<dbReference type="Gene3D" id="3.30.450.20">
    <property type="entry name" value="PAS domain"/>
    <property type="match status" value="1"/>
</dbReference>
<feature type="region of interest" description="Disordered" evidence="2">
    <location>
        <begin position="863"/>
        <end position="891"/>
    </location>
</feature>
<dbReference type="CDD" id="cd17551">
    <property type="entry name" value="REC_RpfG-like"/>
    <property type="match status" value="1"/>
</dbReference>
<dbReference type="SMART" id="SM00267">
    <property type="entry name" value="GGDEF"/>
    <property type="match status" value="1"/>
</dbReference>
<evidence type="ECO:0000313" key="8">
    <source>
        <dbReference type="Proteomes" id="UP001179361"/>
    </source>
</evidence>
<sequence length="891" mass="99590">MISLNDIRRARILVVDDEPVNVQLLEYLLKTTGYENVTATYDPRQVVSLHLKHRFDLIILDLHMPDMDGFDVMEALKPLEADSWLPVLVVTAEPDKKLAALEAGARDFIGKPFDTVEVMTRIRNLLEVRLLHRESQDYGVQLEREVRERTAELARFRGAMDATPDAIFLIDTASMAIVDVSDGACRMLGFSRDALMRIDPVALGLATRELLERHLAEAARAGLDGGGEEQARFDALPGDIVETELLRAGGQGAVQVEISWKLQDLGKSRMLIAVVRDISERLHAQEKLLHMASYDALTGLSNRTLFFRNLRDAIELARDKNWRVAVLCITLDRFKIINDSLGTQLGDELLRQFSGRLVRVARVRDSVGRLGGDEFALTLSMQRDQQEAVNVANEVREMLRTPFDLHGQQAALTASIGIAMYPDDATEPGTLVKYADTAMVRAKEAGRDGYRFFTAGMNVQVLARLDLELALRGALEGGQFVLYYQPKLELNTGRISGVEALLRWNRPGYGLVYPAEFVPIMEETGLVVRVGDWIVDEACRQIAAWNAEGIRDVRVAVNVSSRQFVEGDLEGVIRASLEKHGVEPGMLELELTESALMSNAEHTIGVLGRLKELGIRIAIDDFGTGYSSLAYLKRFPIDKLKIDIAFVRDIVTNPDDAAIALAIISMAHSLHMQVIAEGVETRAQMAYLRRHRCDEIQGFHFSRALPADELARLVQVNHAQPDTPPDPDDKVQTLLIVDDDVNVLTALHRLFRRDNYRVLTASSPAEGFELLALYRVQVILCDQRMPVMSGTEFLSKVKEMYPETIRIILSGYTGVETVLDSINRGAIYRFYTKPWHDLQLRENIRLAFRHYWLTYGPYDDRKVPREEKEGGGSPAELGSRPAPGVLGASGA</sequence>
<comment type="caution">
    <text evidence="7">The sequence shown here is derived from an EMBL/GenBank/DDBJ whole genome shotgun (WGS) entry which is preliminary data.</text>
</comment>